<gene>
    <name evidence="4" type="primary">mrnC</name>
    <name evidence="6" type="ORF">U473_13300</name>
</gene>
<dbReference type="PIRSF" id="PIRSF005520">
    <property type="entry name" value="UCP005520"/>
    <property type="match status" value="1"/>
</dbReference>
<dbReference type="GO" id="GO:0006364">
    <property type="term" value="P:rRNA processing"/>
    <property type="evidence" value="ECO:0007669"/>
    <property type="project" value="UniProtKB-UniRule"/>
</dbReference>
<proteinExistence type="inferred from homology"/>
<keyword evidence="3 4" id="KW-0378">Hydrolase</keyword>
<dbReference type="AlphaFoldDB" id="A0A135L7Z7"/>
<comment type="similarity">
    <text evidence="4">Belongs to the MrnC RNase family.</text>
</comment>
<reference evidence="6 7" key="1">
    <citation type="submission" date="2016-02" db="EMBL/GenBank/DDBJ databases">
        <title>Draft Genome for Tepidibacillus decaturensis nov. sp. Strain Z9, an Anaerobic, Moderately Thermophilic and Heterotrophic Bacterium from Deep Subsurface of the Illinois Basin, USA.</title>
        <authorList>
            <person name="Dong Y."/>
            <person name="Chang J.Y."/>
            <person name="Sanford R."/>
            <person name="Fouke B.W."/>
        </authorList>
    </citation>
    <scope>NUCLEOTIDE SEQUENCE [LARGE SCALE GENOMIC DNA]</scope>
    <source>
        <strain evidence="6 7">Z9</strain>
    </source>
</reference>
<comment type="cofactor">
    <cofactor evidence="4">
        <name>Mg(2+)</name>
        <dbReference type="ChEBI" id="CHEBI:18420"/>
    </cofactor>
</comment>
<dbReference type="GO" id="GO:0004525">
    <property type="term" value="F:ribonuclease III activity"/>
    <property type="evidence" value="ECO:0007669"/>
    <property type="project" value="InterPro"/>
</dbReference>
<dbReference type="Proteomes" id="UP000070352">
    <property type="component" value="Unassembled WGS sequence"/>
</dbReference>
<keyword evidence="4" id="KW-0963">Cytoplasm</keyword>
<dbReference type="SMART" id="SM00535">
    <property type="entry name" value="RIBOc"/>
    <property type="match status" value="1"/>
</dbReference>
<dbReference type="Gene3D" id="1.10.1520.10">
    <property type="entry name" value="Ribonuclease III domain"/>
    <property type="match status" value="1"/>
</dbReference>
<keyword evidence="1 4" id="KW-0540">Nuclease</keyword>
<dbReference type="InterPro" id="IPR008226">
    <property type="entry name" value="Mini3_fam"/>
</dbReference>
<evidence type="ECO:0000256" key="1">
    <source>
        <dbReference type="ARBA" id="ARBA00022722"/>
    </source>
</evidence>
<dbReference type="CDD" id="cd00593">
    <property type="entry name" value="RIBOc"/>
    <property type="match status" value="1"/>
</dbReference>
<keyword evidence="7" id="KW-1185">Reference proteome</keyword>
<keyword evidence="4" id="KW-0690">Ribosome biogenesis</keyword>
<evidence type="ECO:0000313" key="6">
    <source>
        <dbReference type="EMBL" id="KXG45108.1"/>
    </source>
</evidence>
<dbReference type="GO" id="GO:0019843">
    <property type="term" value="F:rRNA binding"/>
    <property type="evidence" value="ECO:0007669"/>
    <property type="project" value="UniProtKB-UniRule"/>
</dbReference>
<protein>
    <recommendedName>
        <fullName evidence="4">Mini-ribonuclease 3</fullName>
        <shortName evidence="4">Mini-3</shortName>
        <shortName evidence="4">Mini-RNase 3</shortName>
        <ecNumber evidence="4">3.1.26.-</ecNumber>
    </recommendedName>
    <alternativeName>
        <fullName evidence="4">Mini-RNase III</fullName>
        <shortName evidence="4">Mini-III</shortName>
    </alternativeName>
</protein>
<feature type="active site" evidence="4">
    <location>
        <position position="19"/>
    </location>
</feature>
<evidence type="ECO:0000256" key="4">
    <source>
        <dbReference type="HAMAP-Rule" id="MF_01468"/>
    </source>
</evidence>
<dbReference type="EMBL" id="LSKU01000001">
    <property type="protein sequence ID" value="KXG45108.1"/>
    <property type="molecule type" value="Genomic_DNA"/>
</dbReference>
<dbReference type="SUPFAM" id="SSF69065">
    <property type="entry name" value="RNase III domain-like"/>
    <property type="match status" value="1"/>
</dbReference>
<evidence type="ECO:0000256" key="3">
    <source>
        <dbReference type="ARBA" id="ARBA00022801"/>
    </source>
</evidence>
<keyword evidence="4" id="KW-0698">rRNA processing</keyword>
<dbReference type="Pfam" id="PF00636">
    <property type="entry name" value="Ribonuclease_3"/>
    <property type="match status" value="1"/>
</dbReference>
<sequence>MKPLNPKEMNALTLAYIGDAVYELYIREFILSKGGKPNVLHKQVISYVSAKAQSRVLHYIMPLLTEEEADIVKRGRNTKSSTVPKNANVIEYRHSTAFEALIGFLYLSHQIDRLEQIVFEAIQYNDKRQDGEENGQK</sequence>
<dbReference type="InterPro" id="IPR000999">
    <property type="entry name" value="RNase_III_dom"/>
</dbReference>
<comment type="function">
    <text evidence="4">Involved in correct processing of both the 5' and 3' ends of 23S rRNA precursor. Processes 30S rRNA precursor transcript even in absence of ribonuclease 3 (Rnc); Rnc processes 30S rRNA into smaller rRNA precursors.</text>
</comment>
<keyword evidence="2 4" id="KW-0255">Endonuclease</keyword>
<name>A0A135L7Z7_9BACI</name>
<keyword evidence="4" id="KW-0460">Magnesium</keyword>
<accession>A0A135L7Z7</accession>
<keyword evidence="4" id="KW-0699">rRNA-binding</keyword>
<organism evidence="6 7">
    <name type="scientific">Tepidibacillus decaturensis</name>
    <dbReference type="NCBI Taxonomy" id="1413211"/>
    <lineage>
        <taxon>Bacteria</taxon>
        <taxon>Bacillati</taxon>
        <taxon>Bacillota</taxon>
        <taxon>Bacilli</taxon>
        <taxon>Bacillales</taxon>
        <taxon>Bacillaceae</taxon>
        <taxon>Tepidibacillus</taxon>
    </lineage>
</organism>
<keyword evidence="4" id="KW-0694">RNA-binding</keyword>
<dbReference type="HAMAP" id="MF_01468">
    <property type="entry name" value="RNase_Mini_III"/>
    <property type="match status" value="1"/>
</dbReference>
<evidence type="ECO:0000256" key="2">
    <source>
        <dbReference type="ARBA" id="ARBA00022759"/>
    </source>
</evidence>
<comment type="caution">
    <text evidence="6">The sequence shown here is derived from an EMBL/GenBank/DDBJ whole genome shotgun (WGS) entry which is preliminary data.</text>
</comment>
<dbReference type="InterPro" id="IPR036389">
    <property type="entry name" value="RNase_III_sf"/>
</dbReference>
<dbReference type="GO" id="GO:0005737">
    <property type="term" value="C:cytoplasm"/>
    <property type="evidence" value="ECO:0007669"/>
    <property type="project" value="UniProtKB-SubCell"/>
</dbReference>
<evidence type="ECO:0000259" key="5">
    <source>
        <dbReference type="SMART" id="SM00535"/>
    </source>
</evidence>
<dbReference type="STRING" id="1413211.U473_13300"/>
<dbReference type="PANTHER" id="PTHR34276:SF1">
    <property type="entry name" value="MINI-RIBONUCLEASE 3"/>
    <property type="match status" value="1"/>
</dbReference>
<comment type="subunit">
    <text evidence="4">Homodimer.</text>
</comment>
<dbReference type="EC" id="3.1.26.-" evidence="4"/>
<comment type="subcellular location">
    <subcellularLocation>
        <location evidence="4">Cytoplasm</location>
    </subcellularLocation>
</comment>
<feature type="domain" description="RNase III" evidence="5">
    <location>
        <begin position="6"/>
        <end position="131"/>
    </location>
</feature>
<evidence type="ECO:0000313" key="7">
    <source>
        <dbReference type="Proteomes" id="UP000070352"/>
    </source>
</evidence>
<dbReference type="PANTHER" id="PTHR34276">
    <property type="entry name" value="MINI-RIBONUCLEASE 3"/>
    <property type="match status" value="1"/>
</dbReference>